<dbReference type="PANTHER" id="PTHR23021">
    <property type="entry name" value="SERPENTINE RECEPTOR, CLASS T"/>
    <property type="match status" value="1"/>
</dbReference>
<reference evidence="1" key="1">
    <citation type="submission" date="2007-07" db="EMBL/GenBank/DDBJ databases">
        <title>PCAP assembly of the Caenorhabditis remanei genome.</title>
        <authorList>
            <consortium name="The Caenorhabditis remanei Sequencing Consortium"/>
            <person name="Wilson R.K."/>
        </authorList>
    </citation>
    <scope>NUCLEOTIDE SEQUENCE [LARGE SCALE GENOMIC DNA]</scope>
    <source>
        <strain evidence="1">PB4641</strain>
    </source>
</reference>
<accession>E3N7G1</accession>
<dbReference type="AlphaFoldDB" id="E3N7G1"/>
<dbReference type="HOGENOM" id="CLU_053041_3_0_1"/>
<keyword evidence="2" id="KW-1185">Reference proteome</keyword>
<dbReference type="EMBL" id="DS268547">
    <property type="protein sequence ID" value="EFO88483.1"/>
    <property type="molecule type" value="Genomic_DNA"/>
</dbReference>
<proteinExistence type="predicted"/>
<dbReference type="Proteomes" id="UP000008281">
    <property type="component" value="Unassembled WGS sequence"/>
</dbReference>
<dbReference type="STRING" id="31234.E3N7G1"/>
<organism evidence="2">
    <name type="scientific">Caenorhabditis remanei</name>
    <name type="common">Caenorhabditis vulgaris</name>
    <dbReference type="NCBI Taxonomy" id="31234"/>
    <lineage>
        <taxon>Eukaryota</taxon>
        <taxon>Metazoa</taxon>
        <taxon>Ecdysozoa</taxon>
        <taxon>Nematoda</taxon>
        <taxon>Chromadorea</taxon>
        <taxon>Rhabditida</taxon>
        <taxon>Rhabditina</taxon>
        <taxon>Rhabditomorpha</taxon>
        <taxon>Rhabditoidea</taxon>
        <taxon>Rhabditidae</taxon>
        <taxon>Peloderinae</taxon>
        <taxon>Caenorhabditis</taxon>
    </lineage>
</organism>
<dbReference type="OMA" id="NIVELPI"/>
<gene>
    <name evidence="1" type="ORF">CRE_13070</name>
</gene>
<dbReference type="Pfam" id="PF10321">
    <property type="entry name" value="7TM_GPCR_Srt"/>
    <property type="match status" value="1"/>
</dbReference>
<dbReference type="eggNOG" id="ENOG502SNCU">
    <property type="taxonomic scope" value="Eukaryota"/>
</dbReference>
<dbReference type="PANTHER" id="PTHR23021:SF11">
    <property type="entry name" value="SERPENTINE RECEPTOR, CLASS T"/>
    <property type="match status" value="1"/>
</dbReference>
<protein>
    <submittedName>
        <fullName evidence="1">Uncharacterized protein</fullName>
    </submittedName>
</protein>
<dbReference type="OrthoDB" id="5873245at2759"/>
<evidence type="ECO:0000313" key="2">
    <source>
        <dbReference type="Proteomes" id="UP000008281"/>
    </source>
</evidence>
<dbReference type="SUPFAM" id="SSF81321">
    <property type="entry name" value="Family A G protein-coupled receptor-like"/>
    <property type="match status" value="1"/>
</dbReference>
<dbReference type="InterPro" id="IPR019425">
    <property type="entry name" value="7TM_GPCR_serpentine_rcpt_Srt"/>
</dbReference>
<sequence>MNKILEYGSIENIPLYNCSEHSSRKWSKMYGVRHGYLGQFDVAYGTIINIMYLPILSVMFRPEYYKMSCFKIMICLGIVDMLSLCINSIITGVLAMKGAVWCTYPVFNYIVGMIVLGLWCASCIIVLILVANRLLDLSEHSLGKTLFNGNRTFLVMLAPFFYGLYFIIFANPVGFNSKYYTWLFNPLITDEKTDQYVNIPHCINNVLIVAITCVLYVWLYREVKEKLAAISWKNRRHDLSFQILVQSSMICSINFIASIIFVLMNIVELPIWIIVVAHKMWQLIHGAPAIIYLTLNKTIRTGVINKFLIVKKYIPLQIVQLFLRSDSK</sequence>
<name>E3N7G1_CAERE</name>
<evidence type="ECO:0000313" key="1">
    <source>
        <dbReference type="EMBL" id="EFO88483.1"/>
    </source>
</evidence>